<dbReference type="Gene3D" id="3.90.180.10">
    <property type="entry name" value="Medium-chain alcohol dehydrogenases, catalytic domain"/>
    <property type="match status" value="1"/>
</dbReference>
<evidence type="ECO:0000256" key="1">
    <source>
        <dbReference type="ARBA" id="ARBA00022857"/>
    </source>
</evidence>
<dbReference type="GO" id="GO:0070402">
    <property type="term" value="F:NADPH binding"/>
    <property type="evidence" value="ECO:0007669"/>
    <property type="project" value="TreeGrafter"/>
</dbReference>
<dbReference type="InterPro" id="IPR036291">
    <property type="entry name" value="NAD(P)-bd_dom_sf"/>
</dbReference>
<dbReference type="Pfam" id="PF00107">
    <property type="entry name" value="ADH_zinc_N"/>
    <property type="match status" value="1"/>
</dbReference>
<keyword evidence="1" id="KW-0521">NADP</keyword>
<reference evidence="4 5" key="1">
    <citation type="journal article" date="2015" name="Genome Biol. Evol.">
        <title>Phylogenomic analyses indicate that early fungi evolved digesting cell walls of algal ancestors of land plants.</title>
        <authorList>
            <person name="Chang Y."/>
            <person name="Wang S."/>
            <person name="Sekimoto S."/>
            <person name="Aerts A.L."/>
            <person name="Choi C."/>
            <person name="Clum A."/>
            <person name="LaButti K.M."/>
            <person name="Lindquist E.A."/>
            <person name="Yee Ngan C."/>
            <person name="Ohm R.A."/>
            <person name="Salamov A.A."/>
            <person name="Grigoriev I.V."/>
            <person name="Spatafora J.W."/>
            <person name="Berbee M.L."/>
        </authorList>
    </citation>
    <scope>NUCLEOTIDE SEQUENCE [LARGE SCALE GENOMIC DNA]</scope>
    <source>
        <strain evidence="4 5">NRRL 28638</strain>
    </source>
</reference>
<dbReference type="InterPro" id="IPR011032">
    <property type="entry name" value="GroES-like_sf"/>
</dbReference>
<protein>
    <submittedName>
        <fullName evidence="4">NAD(P)-binding protein</fullName>
    </submittedName>
</protein>
<dbReference type="STRING" id="796925.A0A137P939"/>
<evidence type="ECO:0000256" key="2">
    <source>
        <dbReference type="ARBA" id="ARBA00023002"/>
    </source>
</evidence>
<dbReference type="Proteomes" id="UP000070444">
    <property type="component" value="Unassembled WGS sequence"/>
</dbReference>
<dbReference type="OrthoDB" id="7482721at2759"/>
<keyword evidence="2" id="KW-0560">Oxidoreductase</keyword>
<dbReference type="EMBL" id="KQ964474">
    <property type="protein sequence ID" value="KXN71464.1"/>
    <property type="molecule type" value="Genomic_DNA"/>
</dbReference>
<evidence type="ECO:0000313" key="5">
    <source>
        <dbReference type="Proteomes" id="UP000070444"/>
    </source>
</evidence>
<dbReference type="Pfam" id="PF08240">
    <property type="entry name" value="ADH_N"/>
    <property type="match status" value="1"/>
</dbReference>
<dbReference type="PANTHER" id="PTHR48106:SF2">
    <property type="entry name" value="ZN2+-BINDING DEHYDROGENASE"/>
    <property type="match status" value="1"/>
</dbReference>
<organism evidence="4 5">
    <name type="scientific">Conidiobolus coronatus (strain ATCC 28846 / CBS 209.66 / NRRL 28638)</name>
    <name type="common">Delacroixia coronata</name>
    <dbReference type="NCBI Taxonomy" id="796925"/>
    <lineage>
        <taxon>Eukaryota</taxon>
        <taxon>Fungi</taxon>
        <taxon>Fungi incertae sedis</taxon>
        <taxon>Zoopagomycota</taxon>
        <taxon>Entomophthoromycotina</taxon>
        <taxon>Entomophthoromycetes</taxon>
        <taxon>Entomophthorales</taxon>
        <taxon>Ancylistaceae</taxon>
        <taxon>Conidiobolus</taxon>
    </lineage>
</organism>
<gene>
    <name evidence="4" type="ORF">CONCODRAFT_78297</name>
</gene>
<dbReference type="InterPro" id="IPR020843">
    <property type="entry name" value="ER"/>
</dbReference>
<dbReference type="InterPro" id="IPR013154">
    <property type="entry name" value="ADH-like_N"/>
</dbReference>
<proteinExistence type="predicted"/>
<name>A0A137P939_CONC2</name>
<accession>A0A137P939</accession>
<dbReference type="Gene3D" id="3.40.50.720">
    <property type="entry name" value="NAD(P)-binding Rossmann-like Domain"/>
    <property type="match status" value="1"/>
</dbReference>
<dbReference type="SUPFAM" id="SSF51735">
    <property type="entry name" value="NAD(P)-binding Rossmann-fold domains"/>
    <property type="match status" value="1"/>
</dbReference>
<dbReference type="GO" id="GO:0016651">
    <property type="term" value="F:oxidoreductase activity, acting on NAD(P)H"/>
    <property type="evidence" value="ECO:0007669"/>
    <property type="project" value="TreeGrafter"/>
</dbReference>
<dbReference type="OMA" id="GMWISSF"/>
<dbReference type="InterPro" id="IPR013149">
    <property type="entry name" value="ADH-like_C"/>
</dbReference>
<feature type="domain" description="Enoyl reductase (ER)" evidence="3">
    <location>
        <begin position="5"/>
        <end position="312"/>
    </location>
</feature>
<dbReference type="AlphaFoldDB" id="A0A137P939"/>
<evidence type="ECO:0000259" key="3">
    <source>
        <dbReference type="SMART" id="SM00829"/>
    </source>
</evidence>
<dbReference type="PANTHER" id="PTHR48106">
    <property type="entry name" value="QUINONE OXIDOREDUCTASE PIG3-RELATED"/>
    <property type="match status" value="1"/>
</dbReference>
<evidence type="ECO:0000313" key="4">
    <source>
        <dbReference type="EMBL" id="KXN71464.1"/>
    </source>
</evidence>
<keyword evidence="5" id="KW-1185">Reference proteome</keyword>
<dbReference type="SUPFAM" id="SSF50129">
    <property type="entry name" value="GroES-like"/>
    <property type="match status" value="1"/>
</dbReference>
<dbReference type="SMART" id="SM00829">
    <property type="entry name" value="PKS_ER"/>
    <property type="match status" value="1"/>
</dbReference>
<sequence>MPTIGSEDEVLVKFLLNPVNPSDVLSIDGSYLGFQPDSFPATPGLEGVAKVIEVGKSVSSVKVGDRVVIVPGKLHGGVTKKGTWTDYAVYNEDNLFTVPENVSDEAAAQAIINPVTVYTMLDQINAPKGEYVIQSAAGSVLGRILIQFAKARGIKTINLVRRKEQIEELKAIGAEEVLNTEDGTDIVAEIKRITNGKGAYGAVDAVGGDLGLKLSQSVRDNGLILLYGILGGFEVKVDSIELLFRNVNYSGFWLIKYVRELGKERFHTVLKNVFELLGNGAEPFTGTRFSLDQVTEAINQSLKPGRGGKVLLVHG</sequence>
<dbReference type="CDD" id="cd05282">
    <property type="entry name" value="ETR_like"/>
    <property type="match status" value="1"/>
</dbReference>